<dbReference type="Pfam" id="PF02810">
    <property type="entry name" value="SEC-C"/>
    <property type="match status" value="1"/>
</dbReference>
<dbReference type="Gene3D" id="3.10.450.50">
    <property type="match status" value="1"/>
</dbReference>
<evidence type="ECO:0000313" key="1">
    <source>
        <dbReference type="EMBL" id="EYF04116.1"/>
    </source>
</evidence>
<dbReference type="InterPro" id="IPR016024">
    <property type="entry name" value="ARM-type_fold"/>
</dbReference>
<name>A0A017T6C4_9BACT</name>
<dbReference type="Proteomes" id="UP000019678">
    <property type="component" value="Unassembled WGS sequence"/>
</dbReference>
<dbReference type="Gene3D" id="1.25.10.10">
    <property type="entry name" value="Leucine-rich Repeat Variant"/>
    <property type="match status" value="1"/>
</dbReference>
<gene>
    <name evidence="1" type="ORF">CAP_4799</name>
</gene>
<accession>A0A017T6C4</accession>
<dbReference type="InterPro" id="IPR011989">
    <property type="entry name" value="ARM-like"/>
</dbReference>
<dbReference type="SUPFAM" id="SSF103642">
    <property type="entry name" value="Sec-C motif"/>
    <property type="match status" value="1"/>
</dbReference>
<protein>
    <recommendedName>
        <fullName evidence="3">SEC-C motif domain protein</fullName>
    </recommendedName>
</protein>
<keyword evidence="2" id="KW-1185">Reference proteome</keyword>
<dbReference type="RefSeq" id="WP_044244754.1">
    <property type="nucleotide sequence ID" value="NZ_ASRX01000038.1"/>
</dbReference>
<reference evidence="1 2" key="1">
    <citation type="submission" date="2013-05" db="EMBL/GenBank/DDBJ databases">
        <title>Genome assembly of Chondromyces apiculatus DSM 436.</title>
        <authorList>
            <person name="Sharma G."/>
            <person name="Khatri I."/>
            <person name="Kaur C."/>
            <person name="Mayilraj S."/>
            <person name="Subramanian S."/>
        </authorList>
    </citation>
    <scope>NUCLEOTIDE SEQUENCE [LARGE SCALE GENOMIC DNA]</scope>
    <source>
        <strain evidence="1 2">DSM 436</strain>
    </source>
</reference>
<dbReference type="eggNOG" id="COG3012">
    <property type="taxonomic scope" value="Bacteria"/>
</dbReference>
<sequence length="250" mass="27913">MRDEALWEAEEPRDYMAPLHAVHLLGAIGDPAATPALVAMVRSRDEDDLVMEAGASILAALGPGAMGRLMRSAGDRGLDAFQRQIFTRSLYVIAARHPAHRAEVAAFLTRLLRDPDEVFVAMMIEDVARTGDPAAQAAVDMVFEEGRASPSFITREDIEHARAEPLWKVPRDVDDPMSYFRDEALAALKQQWKQWLHNVAERKARLRRASARRVLPKRGRNQRCLCGSGKKYKKCCLVLKERREGAAVTG</sequence>
<dbReference type="AlphaFoldDB" id="A0A017T6C4"/>
<dbReference type="SUPFAM" id="SSF48371">
    <property type="entry name" value="ARM repeat"/>
    <property type="match status" value="1"/>
</dbReference>
<dbReference type="InterPro" id="IPR004027">
    <property type="entry name" value="SEC_C_motif"/>
</dbReference>
<dbReference type="STRING" id="1192034.CAP_4799"/>
<evidence type="ECO:0008006" key="3">
    <source>
        <dbReference type="Google" id="ProtNLM"/>
    </source>
</evidence>
<proteinExistence type="predicted"/>
<dbReference type="EMBL" id="ASRX01000038">
    <property type="protein sequence ID" value="EYF04116.1"/>
    <property type="molecule type" value="Genomic_DNA"/>
</dbReference>
<comment type="caution">
    <text evidence="1">The sequence shown here is derived from an EMBL/GenBank/DDBJ whole genome shotgun (WGS) entry which is preliminary data.</text>
</comment>
<organism evidence="1 2">
    <name type="scientific">Chondromyces apiculatus DSM 436</name>
    <dbReference type="NCBI Taxonomy" id="1192034"/>
    <lineage>
        <taxon>Bacteria</taxon>
        <taxon>Pseudomonadati</taxon>
        <taxon>Myxococcota</taxon>
        <taxon>Polyangia</taxon>
        <taxon>Polyangiales</taxon>
        <taxon>Polyangiaceae</taxon>
        <taxon>Chondromyces</taxon>
    </lineage>
</organism>
<evidence type="ECO:0000313" key="2">
    <source>
        <dbReference type="Proteomes" id="UP000019678"/>
    </source>
</evidence>